<dbReference type="Proteomes" id="UP000034156">
    <property type="component" value="Chromosome"/>
</dbReference>
<keyword evidence="7" id="KW-0813">Transport</keyword>
<dbReference type="EMBL" id="CP011451">
    <property type="protein sequence ID" value="AKH38723.1"/>
    <property type="molecule type" value="Genomic_DNA"/>
</dbReference>
<comment type="subcellular location">
    <subcellularLocation>
        <location evidence="1">Cell membrane</location>
        <topology evidence="1">Single-pass membrane protein</topology>
    </subcellularLocation>
    <subcellularLocation>
        <location evidence="7">Cell membrane</location>
        <topology evidence="7">Single-pass type II membrane protein</topology>
    </subcellularLocation>
</comment>
<name>A0A0F7KHW8_9PROT</name>
<dbReference type="InterPro" id="IPR003400">
    <property type="entry name" value="ExbD"/>
</dbReference>
<evidence type="ECO:0000256" key="1">
    <source>
        <dbReference type="ARBA" id="ARBA00004162"/>
    </source>
</evidence>
<evidence type="ECO:0000256" key="8">
    <source>
        <dbReference type="SAM" id="Phobius"/>
    </source>
</evidence>
<evidence type="ECO:0000313" key="11">
    <source>
        <dbReference type="Proteomes" id="UP000034156"/>
    </source>
</evidence>
<organism evidence="9 11">
    <name type="scientific">Nitrosomonas communis</name>
    <dbReference type="NCBI Taxonomy" id="44574"/>
    <lineage>
        <taxon>Bacteria</taxon>
        <taxon>Pseudomonadati</taxon>
        <taxon>Pseudomonadota</taxon>
        <taxon>Betaproteobacteria</taxon>
        <taxon>Nitrosomonadales</taxon>
        <taxon>Nitrosomonadaceae</taxon>
        <taxon>Nitrosomonas</taxon>
    </lineage>
</organism>
<sequence length="147" mass="16254">MNFQRGQKKEEPEINLVPMIDVLLVILIFLVITTTYSKYADLEITLPEATATEADKQSERPHTIDVTVSATGNYTVNRVPLTFSNTEGLRNELQSAAKDEKNPVIIITADAKATHQSVITVMEAARLAGYNQVTFTTETTEAKNTPK</sequence>
<evidence type="ECO:0000313" key="10">
    <source>
        <dbReference type="EMBL" id="TYP94313.1"/>
    </source>
</evidence>
<dbReference type="RefSeq" id="WP_046850759.1">
    <property type="nucleotide sequence ID" value="NZ_CP011451.1"/>
</dbReference>
<evidence type="ECO:0000256" key="2">
    <source>
        <dbReference type="ARBA" id="ARBA00005811"/>
    </source>
</evidence>
<evidence type="ECO:0000313" key="12">
    <source>
        <dbReference type="Proteomes" id="UP000324176"/>
    </source>
</evidence>
<dbReference type="PANTHER" id="PTHR30558">
    <property type="entry name" value="EXBD MEMBRANE COMPONENT OF PMF-DRIVEN MACROMOLECULE IMPORT SYSTEM"/>
    <property type="match status" value="1"/>
</dbReference>
<dbReference type="GO" id="GO:0005886">
    <property type="term" value="C:plasma membrane"/>
    <property type="evidence" value="ECO:0007669"/>
    <property type="project" value="UniProtKB-SubCell"/>
</dbReference>
<evidence type="ECO:0000256" key="3">
    <source>
        <dbReference type="ARBA" id="ARBA00022475"/>
    </source>
</evidence>
<dbReference type="Proteomes" id="UP000324176">
    <property type="component" value="Unassembled WGS sequence"/>
</dbReference>
<evidence type="ECO:0000256" key="7">
    <source>
        <dbReference type="RuleBase" id="RU003879"/>
    </source>
</evidence>
<dbReference type="GO" id="GO:0022857">
    <property type="term" value="F:transmembrane transporter activity"/>
    <property type="evidence" value="ECO:0007669"/>
    <property type="project" value="InterPro"/>
</dbReference>
<keyword evidence="3" id="KW-1003">Cell membrane</keyword>
<keyword evidence="7" id="KW-0653">Protein transport</keyword>
<dbReference type="KEGG" id="nco:AAW31_14355"/>
<proteinExistence type="inferred from homology"/>
<dbReference type="Gene3D" id="3.30.420.270">
    <property type="match status" value="1"/>
</dbReference>
<dbReference type="Pfam" id="PF02472">
    <property type="entry name" value="ExbD"/>
    <property type="match status" value="1"/>
</dbReference>
<evidence type="ECO:0000256" key="5">
    <source>
        <dbReference type="ARBA" id="ARBA00022989"/>
    </source>
</evidence>
<keyword evidence="5 8" id="KW-1133">Transmembrane helix</keyword>
<dbReference type="OrthoDB" id="424972at2"/>
<keyword evidence="6 8" id="KW-0472">Membrane</keyword>
<evidence type="ECO:0000256" key="4">
    <source>
        <dbReference type="ARBA" id="ARBA00022692"/>
    </source>
</evidence>
<evidence type="ECO:0000256" key="6">
    <source>
        <dbReference type="ARBA" id="ARBA00023136"/>
    </source>
</evidence>
<feature type="transmembrane region" description="Helical" evidence="8">
    <location>
        <begin position="16"/>
        <end position="36"/>
    </location>
</feature>
<gene>
    <name evidence="9" type="ORF">AAW31_14355</name>
    <name evidence="10" type="ORF">BCL69_100283</name>
</gene>
<reference evidence="9 11" key="2">
    <citation type="journal article" date="2016" name="Genome Announc.">
        <title>Genome Sequence of Nitrosomonas communis Strain Nm2, a Mesophilic Ammonia-Oxidizing Bacterium Isolated from Mediterranean Soil.</title>
        <authorList>
            <person name="Kozlowski J.A."/>
            <person name="Kits K.D."/>
            <person name="Stein L.Y."/>
        </authorList>
    </citation>
    <scope>NUCLEOTIDE SEQUENCE [LARGE SCALE GENOMIC DNA]</scope>
    <source>
        <strain evidence="9 11">Nm2</strain>
    </source>
</reference>
<comment type="similarity">
    <text evidence="2 7">Belongs to the ExbD/TolR family.</text>
</comment>
<dbReference type="GO" id="GO:0015031">
    <property type="term" value="P:protein transport"/>
    <property type="evidence" value="ECO:0007669"/>
    <property type="project" value="UniProtKB-KW"/>
</dbReference>
<keyword evidence="11" id="KW-1185">Reference proteome</keyword>
<protein>
    <submittedName>
        <fullName evidence="10">Biopolymer transport protein ExbD</fullName>
    </submittedName>
    <submittedName>
        <fullName evidence="9">Biopolymer transporter ExbD</fullName>
    </submittedName>
</protein>
<dbReference type="EMBL" id="VNHT01000002">
    <property type="protein sequence ID" value="TYP94313.1"/>
    <property type="molecule type" value="Genomic_DNA"/>
</dbReference>
<reference evidence="10 12" key="3">
    <citation type="submission" date="2019-07" db="EMBL/GenBank/DDBJ databases">
        <title>Active sludge and wastewater microbial communities from Klosterneuburg, Austria.</title>
        <authorList>
            <person name="Wagner M."/>
        </authorList>
    </citation>
    <scope>NUCLEOTIDE SEQUENCE [LARGE SCALE GENOMIC DNA]</scope>
    <source>
        <strain evidence="10 12">Nm2</strain>
    </source>
</reference>
<reference evidence="11" key="1">
    <citation type="submission" date="2015-05" db="EMBL/GenBank/DDBJ databases">
        <title>Draft genome of Nitrosomonas communis strain Nm2.</title>
        <authorList>
            <person name="Kozlowski J.A."/>
            <person name="Kits K.D."/>
            <person name="Stein L.Y."/>
        </authorList>
    </citation>
    <scope>NUCLEOTIDE SEQUENCE [LARGE SCALE GENOMIC DNA]</scope>
    <source>
        <strain evidence="11">Nm2</strain>
    </source>
</reference>
<accession>A0A0F7KHW8</accession>
<dbReference type="AlphaFoldDB" id="A0A0F7KHW8"/>
<dbReference type="PANTHER" id="PTHR30558:SF3">
    <property type="entry name" value="BIOPOLYMER TRANSPORT PROTEIN EXBD-RELATED"/>
    <property type="match status" value="1"/>
</dbReference>
<keyword evidence="4 7" id="KW-0812">Transmembrane</keyword>
<dbReference type="PATRIC" id="fig|44574.3.peg.3478"/>
<evidence type="ECO:0000313" key="9">
    <source>
        <dbReference type="EMBL" id="AKH38723.1"/>
    </source>
</evidence>